<feature type="domain" description="Clr5" evidence="1">
    <location>
        <begin position="19"/>
        <end position="80"/>
    </location>
</feature>
<dbReference type="Pfam" id="PF14420">
    <property type="entry name" value="Clr5"/>
    <property type="match status" value="1"/>
</dbReference>
<sequence>MDHNFFAPPYNYRTDLPLAEKWKHLKLIVTQLYEGENRTVEEVRDIIHRQCGFDAGETTNVCRSRIHQLKYRIRQWKLKKNIPTSAKTIMLEIKESRASRGMETAFNYQGKPVDNKKLDRQAKVLDRQAKVLISQRLGNVLNPKIAARIFVLGNVPFQSLRYSQTILMNLASPNVVVSTPSRNSDIIVSTPRIPGTPSHLVPAADHLSGLSGATRNMTLVERATMFLEGKHDELLLSMDKSEQKIMSEWLYQFWLYAFKTPSLGVIKVWSPLEKQGEDIFIEKLLSGLSRNDFSHLDDNDISIALLRLLTIFNVSADQLLGEFLAFGIISRNFELVWSVLDNASRRRANLKDMFPFHLATSYLGSPYGFSSAFDLLFHDKFANTAQIREMYVNDRGHTVLDSLMIAIIKAHTSCVPGDVDEKMEGQRRFVGEEVDICGRDGPVSRSTGSTASVTLPLGPFASL</sequence>
<evidence type="ECO:0000313" key="3">
    <source>
        <dbReference type="Proteomes" id="UP000288859"/>
    </source>
</evidence>
<dbReference type="EMBL" id="NAJM01000011">
    <property type="protein sequence ID" value="RVX72707.1"/>
    <property type="molecule type" value="Genomic_DNA"/>
</dbReference>
<name>A0A438NA98_EXOME</name>
<dbReference type="OrthoDB" id="4143513at2759"/>
<organism evidence="2 3">
    <name type="scientific">Exophiala mesophila</name>
    <name type="common">Black yeast-like fungus</name>
    <dbReference type="NCBI Taxonomy" id="212818"/>
    <lineage>
        <taxon>Eukaryota</taxon>
        <taxon>Fungi</taxon>
        <taxon>Dikarya</taxon>
        <taxon>Ascomycota</taxon>
        <taxon>Pezizomycotina</taxon>
        <taxon>Eurotiomycetes</taxon>
        <taxon>Chaetothyriomycetidae</taxon>
        <taxon>Chaetothyriales</taxon>
        <taxon>Herpotrichiellaceae</taxon>
        <taxon>Exophiala</taxon>
    </lineage>
</organism>
<dbReference type="PANTHER" id="PTHR38788">
    <property type="entry name" value="CLR5 DOMAIN-CONTAINING PROTEIN"/>
    <property type="match status" value="1"/>
</dbReference>
<protein>
    <recommendedName>
        <fullName evidence="1">Clr5 domain-containing protein</fullName>
    </recommendedName>
</protein>
<gene>
    <name evidence="2" type="ORF">B0A52_04105</name>
</gene>
<reference evidence="2 3" key="1">
    <citation type="submission" date="2017-03" db="EMBL/GenBank/DDBJ databases">
        <title>Genomes of endolithic fungi from Antarctica.</title>
        <authorList>
            <person name="Coleine C."/>
            <person name="Masonjones S."/>
            <person name="Stajich J.E."/>
        </authorList>
    </citation>
    <scope>NUCLEOTIDE SEQUENCE [LARGE SCALE GENOMIC DNA]</scope>
    <source>
        <strain evidence="2 3">CCFEE 6314</strain>
    </source>
</reference>
<dbReference type="VEuPathDB" id="FungiDB:PV10_03381"/>
<evidence type="ECO:0000259" key="1">
    <source>
        <dbReference type="Pfam" id="PF14420"/>
    </source>
</evidence>
<proteinExistence type="predicted"/>
<dbReference type="Proteomes" id="UP000288859">
    <property type="component" value="Unassembled WGS sequence"/>
</dbReference>
<dbReference type="InterPro" id="IPR025676">
    <property type="entry name" value="Clr5_dom"/>
</dbReference>
<dbReference type="AlphaFoldDB" id="A0A438NA98"/>
<comment type="caution">
    <text evidence="2">The sequence shown here is derived from an EMBL/GenBank/DDBJ whole genome shotgun (WGS) entry which is preliminary data.</text>
</comment>
<evidence type="ECO:0000313" key="2">
    <source>
        <dbReference type="EMBL" id="RVX72707.1"/>
    </source>
</evidence>
<accession>A0A438NA98</accession>
<dbReference type="PANTHER" id="PTHR38788:SF3">
    <property type="entry name" value="CLR5 DOMAIN-CONTAINING PROTEIN"/>
    <property type="match status" value="1"/>
</dbReference>